<dbReference type="EMBL" id="WTPW01002444">
    <property type="protein sequence ID" value="KAF0381975.1"/>
    <property type="molecule type" value="Genomic_DNA"/>
</dbReference>
<gene>
    <name evidence="3" type="ORF">F8M41_012017</name>
</gene>
<dbReference type="PANTHER" id="PTHR43591">
    <property type="entry name" value="METHYLTRANSFERASE"/>
    <property type="match status" value="1"/>
</dbReference>
<protein>
    <submittedName>
        <fullName evidence="3">S-adenosyl-L-methionine-dependent methyltransferase</fullName>
    </submittedName>
</protein>
<dbReference type="AlphaFoldDB" id="A0A8H3X1N2"/>
<evidence type="ECO:0000259" key="2">
    <source>
        <dbReference type="Pfam" id="PF13649"/>
    </source>
</evidence>
<keyword evidence="3" id="KW-0489">Methyltransferase</keyword>
<dbReference type="Proteomes" id="UP000439903">
    <property type="component" value="Unassembled WGS sequence"/>
</dbReference>
<keyword evidence="4" id="KW-1185">Reference proteome</keyword>
<feature type="domain" description="Methyltransferase" evidence="2">
    <location>
        <begin position="117"/>
        <end position="210"/>
    </location>
</feature>
<comment type="caution">
    <text evidence="3">The sequence shown here is derived from an EMBL/GenBank/DDBJ whole genome shotgun (WGS) entry which is preliminary data.</text>
</comment>
<feature type="region of interest" description="Disordered" evidence="1">
    <location>
        <begin position="16"/>
        <end position="36"/>
    </location>
</feature>
<dbReference type="Gene3D" id="3.40.50.150">
    <property type="entry name" value="Vaccinia Virus protein VP39"/>
    <property type="match status" value="1"/>
</dbReference>
<dbReference type="InterPro" id="IPR029063">
    <property type="entry name" value="SAM-dependent_MTases_sf"/>
</dbReference>
<reference evidence="3 4" key="1">
    <citation type="journal article" date="2019" name="Environ. Microbiol.">
        <title>At the nexus of three kingdoms: the genome of the mycorrhizal fungus Gigaspora margarita provides insights into plant, endobacterial and fungal interactions.</title>
        <authorList>
            <person name="Venice F."/>
            <person name="Ghignone S."/>
            <person name="Salvioli di Fossalunga A."/>
            <person name="Amselem J."/>
            <person name="Novero M."/>
            <person name="Xianan X."/>
            <person name="Sedzielewska Toro K."/>
            <person name="Morin E."/>
            <person name="Lipzen A."/>
            <person name="Grigoriev I.V."/>
            <person name="Henrissat B."/>
            <person name="Martin F.M."/>
            <person name="Bonfante P."/>
        </authorList>
    </citation>
    <scope>NUCLEOTIDE SEQUENCE [LARGE SCALE GENOMIC DNA]</scope>
    <source>
        <strain evidence="3 4">BEG34</strain>
    </source>
</reference>
<dbReference type="GO" id="GO:0008168">
    <property type="term" value="F:methyltransferase activity"/>
    <property type="evidence" value="ECO:0007669"/>
    <property type="project" value="UniProtKB-KW"/>
</dbReference>
<dbReference type="OrthoDB" id="2013972at2759"/>
<dbReference type="Pfam" id="PF13649">
    <property type="entry name" value="Methyltransf_25"/>
    <property type="match status" value="1"/>
</dbReference>
<dbReference type="GO" id="GO:0032259">
    <property type="term" value="P:methylation"/>
    <property type="evidence" value="ECO:0007669"/>
    <property type="project" value="UniProtKB-KW"/>
</dbReference>
<dbReference type="SUPFAM" id="SSF53335">
    <property type="entry name" value="S-adenosyl-L-methionine-dependent methyltransferases"/>
    <property type="match status" value="1"/>
</dbReference>
<keyword evidence="3" id="KW-0808">Transferase</keyword>
<accession>A0A8H3X1N2</accession>
<evidence type="ECO:0000256" key="1">
    <source>
        <dbReference type="SAM" id="MobiDB-lite"/>
    </source>
</evidence>
<evidence type="ECO:0000313" key="4">
    <source>
        <dbReference type="Proteomes" id="UP000439903"/>
    </source>
</evidence>
<dbReference type="CDD" id="cd02440">
    <property type="entry name" value="AdoMet_MTases"/>
    <property type="match status" value="1"/>
</dbReference>
<name>A0A8H3X1N2_GIGMA</name>
<organism evidence="3 4">
    <name type="scientific">Gigaspora margarita</name>
    <dbReference type="NCBI Taxonomy" id="4874"/>
    <lineage>
        <taxon>Eukaryota</taxon>
        <taxon>Fungi</taxon>
        <taxon>Fungi incertae sedis</taxon>
        <taxon>Mucoromycota</taxon>
        <taxon>Glomeromycotina</taxon>
        <taxon>Glomeromycetes</taxon>
        <taxon>Diversisporales</taxon>
        <taxon>Gigasporaceae</taxon>
        <taxon>Gigaspora</taxon>
    </lineage>
</organism>
<proteinExistence type="predicted"/>
<evidence type="ECO:0000313" key="3">
    <source>
        <dbReference type="EMBL" id="KAF0381975.1"/>
    </source>
</evidence>
<sequence length="344" mass="39829">MNLLIVIDVMKSDNTKDPSFTSDNSKENRTTPSTPINIDVTDNTAENMNQVISPILDKFKTINGRDFFDIEDLNYILPSDKLEAERANLSHILRKHLWRGNFRAPIAEMLEKGGAKILDIGCGQGRWIIDMAIEYPSSTFIGIDVDSSFFPPIDKCPPNVCFLTCNVTYGIPFPKETFDFVYMDMMFTAFNEPQWSNLIKDIVRVLKFDGWIESSEPTFRFQNMGKTTKWIHDTAVKASMKERGVNVHISTMMPKFFESNDELTNIQCVKIEYPIGDWYGYFGKYSVNNVRRVFHSMVFVPQYMGITYDEYTELLKDFVKESNENKTYTHLQRCFAKKTLFTSF</sequence>
<dbReference type="InterPro" id="IPR041698">
    <property type="entry name" value="Methyltransf_25"/>
</dbReference>